<dbReference type="InterPro" id="IPR045853">
    <property type="entry name" value="Pep_chain_release_fac_I_sf"/>
</dbReference>
<name>A0A4U0P1V1_9SPHI</name>
<dbReference type="PANTHER" id="PTHR11075">
    <property type="entry name" value="PEPTIDE CHAIN RELEASE FACTOR"/>
    <property type="match status" value="1"/>
</dbReference>
<dbReference type="OrthoDB" id="9815709at2"/>
<evidence type="ECO:0000256" key="1">
    <source>
        <dbReference type="ARBA" id="ARBA00010835"/>
    </source>
</evidence>
<dbReference type="Proteomes" id="UP000306808">
    <property type="component" value="Unassembled WGS sequence"/>
</dbReference>
<proteinExistence type="inferred from homology"/>
<dbReference type="Gene3D" id="3.30.160.20">
    <property type="match status" value="1"/>
</dbReference>
<comment type="similarity">
    <text evidence="1">Belongs to the prokaryotic/mitochondrial release factor family.</text>
</comment>
<evidence type="ECO:0000259" key="3">
    <source>
        <dbReference type="PROSITE" id="PS00745"/>
    </source>
</evidence>
<dbReference type="InterPro" id="IPR000352">
    <property type="entry name" value="Pep_chain_release_fac_I"/>
</dbReference>
<keyword evidence="4" id="KW-0378">Hydrolase</keyword>
<dbReference type="AlphaFoldDB" id="A0A4U0P1V1"/>
<sequence>MIHKDGLVSELTFKTSRSSGPGGQNVNKVESKVTALWSVDGSKLLTDVQKSIVKQRLSSRINVLGILAVESSESRSQLENKELAVEKLMRLVKDVLKPIKKRVPTKMSKAKILERLDRKKRQATKKKDRRWRLE</sequence>
<feature type="domain" description="Prokaryotic-type class I peptide chain release factors" evidence="3">
    <location>
        <begin position="17"/>
        <end position="33"/>
    </location>
</feature>
<protein>
    <submittedName>
        <fullName evidence="4">Aminoacyl-tRNA hydrolase</fullName>
        <ecNumber evidence="4">3.1.1.29</ecNumber>
    </submittedName>
</protein>
<keyword evidence="5" id="KW-1185">Reference proteome</keyword>
<evidence type="ECO:0000313" key="5">
    <source>
        <dbReference type="Proteomes" id="UP000306808"/>
    </source>
</evidence>
<dbReference type="PANTHER" id="PTHR11075:SF54">
    <property type="entry name" value="LARGE RIBOSOMAL SUBUNIT PROTEIN ML62"/>
    <property type="match status" value="1"/>
</dbReference>
<dbReference type="SUPFAM" id="SSF75620">
    <property type="entry name" value="Release factor"/>
    <property type="match status" value="1"/>
</dbReference>
<comment type="caution">
    <text evidence="4">The sequence shown here is derived from an EMBL/GenBank/DDBJ whole genome shotgun (WGS) entry which is preliminary data.</text>
</comment>
<gene>
    <name evidence="4" type="ORF">FAZ15_08645</name>
</gene>
<dbReference type="PROSITE" id="PS00745">
    <property type="entry name" value="RF_PROK_I"/>
    <property type="match status" value="1"/>
</dbReference>
<feature type="compositionally biased region" description="Basic residues" evidence="2">
    <location>
        <begin position="118"/>
        <end position="134"/>
    </location>
</feature>
<reference evidence="4 5" key="1">
    <citation type="submission" date="2019-04" db="EMBL/GenBank/DDBJ databases">
        <title>Sphingobacterium olei sp. nov., isolated from oil-contaminated soil.</title>
        <authorList>
            <person name="Liu B."/>
        </authorList>
    </citation>
    <scope>NUCLEOTIDE SEQUENCE [LARGE SCALE GENOMIC DNA]</scope>
    <source>
        <strain evidence="4 5">HAL-9</strain>
    </source>
</reference>
<accession>A0A4U0P1V1</accession>
<dbReference type="GO" id="GO:0004045">
    <property type="term" value="F:peptidyl-tRNA hydrolase activity"/>
    <property type="evidence" value="ECO:0007669"/>
    <property type="project" value="UniProtKB-EC"/>
</dbReference>
<dbReference type="Pfam" id="PF00472">
    <property type="entry name" value="RF-1"/>
    <property type="match status" value="1"/>
</dbReference>
<evidence type="ECO:0000313" key="4">
    <source>
        <dbReference type="EMBL" id="TJZ61257.1"/>
    </source>
</evidence>
<dbReference type="RefSeq" id="WP_136900914.1">
    <property type="nucleotide sequence ID" value="NZ_SUME01000003.1"/>
</dbReference>
<evidence type="ECO:0000256" key="2">
    <source>
        <dbReference type="SAM" id="MobiDB-lite"/>
    </source>
</evidence>
<dbReference type="InterPro" id="IPR052104">
    <property type="entry name" value="Mito_Release_Factor_mL62"/>
</dbReference>
<feature type="region of interest" description="Disordered" evidence="2">
    <location>
        <begin position="110"/>
        <end position="134"/>
    </location>
</feature>
<dbReference type="GO" id="GO:0016150">
    <property type="term" value="F:translation release factor activity, codon nonspecific"/>
    <property type="evidence" value="ECO:0007669"/>
    <property type="project" value="TreeGrafter"/>
</dbReference>
<organism evidence="4 5">
    <name type="scientific">Sphingobacterium olei</name>
    <dbReference type="NCBI Taxonomy" id="2571155"/>
    <lineage>
        <taxon>Bacteria</taxon>
        <taxon>Pseudomonadati</taxon>
        <taxon>Bacteroidota</taxon>
        <taxon>Sphingobacteriia</taxon>
        <taxon>Sphingobacteriales</taxon>
        <taxon>Sphingobacteriaceae</taxon>
        <taxon>Sphingobacterium</taxon>
    </lineage>
</organism>
<dbReference type="NCBIfam" id="NF006718">
    <property type="entry name" value="PRK09256.1"/>
    <property type="match status" value="1"/>
</dbReference>
<dbReference type="EMBL" id="SUME01000003">
    <property type="protein sequence ID" value="TJZ61257.1"/>
    <property type="molecule type" value="Genomic_DNA"/>
</dbReference>
<dbReference type="EC" id="3.1.1.29" evidence="4"/>